<dbReference type="AlphaFoldDB" id="A0A1I0FFQ1"/>
<dbReference type="STRING" id="364199.SAMN04489858_106205"/>
<name>A0A1I0FFQ1_9RHOB</name>
<accession>A0A1I0FFQ1</accession>
<dbReference type="OrthoDB" id="7875456at2"/>
<gene>
    <name evidence="1" type="ORF">SAMN04489858_106205</name>
</gene>
<proteinExistence type="predicted"/>
<dbReference type="EMBL" id="FOHO01000006">
    <property type="protein sequence ID" value="SET56828.1"/>
    <property type="molecule type" value="Genomic_DNA"/>
</dbReference>
<reference evidence="1 2" key="1">
    <citation type="submission" date="2016-10" db="EMBL/GenBank/DDBJ databases">
        <authorList>
            <person name="de Groot N.N."/>
        </authorList>
    </citation>
    <scope>NUCLEOTIDE SEQUENCE [LARGE SCALE GENOMIC DNA]</scope>
    <source>
        <strain evidence="1 2">DSM 17862</strain>
    </source>
</reference>
<dbReference type="Proteomes" id="UP000199180">
    <property type="component" value="Unassembled WGS sequence"/>
</dbReference>
<evidence type="ECO:0000313" key="1">
    <source>
        <dbReference type="EMBL" id="SET56828.1"/>
    </source>
</evidence>
<organism evidence="1 2">
    <name type="scientific">Paracoccus homiensis</name>
    <dbReference type="NCBI Taxonomy" id="364199"/>
    <lineage>
        <taxon>Bacteria</taxon>
        <taxon>Pseudomonadati</taxon>
        <taxon>Pseudomonadota</taxon>
        <taxon>Alphaproteobacteria</taxon>
        <taxon>Rhodobacterales</taxon>
        <taxon>Paracoccaceae</taxon>
        <taxon>Paracoccus</taxon>
    </lineage>
</organism>
<evidence type="ECO:0000313" key="2">
    <source>
        <dbReference type="Proteomes" id="UP000199180"/>
    </source>
</evidence>
<dbReference type="PROSITE" id="PS51257">
    <property type="entry name" value="PROKAR_LIPOPROTEIN"/>
    <property type="match status" value="1"/>
</dbReference>
<dbReference type="RefSeq" id="WP_090734736.1">
    <property type="nucleotide sequence ID" value="NZ_FOHO01000006.1"/>
</dbReference>
<sequence length="134" mass="15242">MPRNTAILVTLLLAACGTQQERCISRNTDEYRNVSRLLAEVEGNLGRGYAWEERQVGRDYLTQCRDHYRDNDGNVRTITRSCWREHITTERYRVAIDPAAEQRKRDNLASRKAQLSAQAAAAVQACKAAYPEQG</sequence>
<protein>
    <submittedName>
        <fullName evidence="1">Uncharacterized protein</fullName>
    </submittedName>
</protein>
<keyword evidence="2" id="KW-1185">Reference proteome</keyword>